<reference evidence="3" key="3">
    <citation type="submission" date="2018-10" db="EMBL/GenBank/DDBJ databases">
        <authorList>
            <person name="Whitman W."/>
            <person name="Huntemann M."/>
            <person name="Clum A."/>
            <person name="Pillay M."/>
            <person name="Palaniappan K."/>
            <person name="Varghese N."/>
            <person name="Mikhailova N."/>
            <person name="Stamatis D."/>
            <person name="Reddy T."/>
            <person name="Daum C."/>
            <person name="Shapiro N."/>
            <person name="Ivanova N."/>
            <person name="Kyrpides N."/>
            <person name="Woyke T."/>
        </authorList>
    </citation>
    <scope>NUCLEOTIDE SEQUENCE</scope>
    <source>
        <strain evidence="3">CGMCC 1.10124</strain>
    </source>
</reference>
<dbReference type="EMBL" id="CP034145">
    <property type="protein sequence ID" value="AZH24196.1"/>
    <property type="molecule type" value="Genomic_DNA"/>
</dbReference>
<gene>
    <name evidence="3" type="ORF">ATH50_1423</name>
    <name evidence="2" type="ORF">DU502_01865</name>
</gene>
<dbReference type="GeneID" id="38469993"/>
<proteinExistence type="predicted"/>
<dbReference type="Proteomes" id="UP000282007">
    <property type="component" value="Chromosome"/>
</dbReference>
<dbReference type="Proteomes" id="UP000277326">
    <property type="component" value="Unassembled WGS sequence"/>
</dbReference>
<evidence type="ECO:0000313" key="3">
    <source>
        <dbReference type="EMBL" id="RMB24183.1"/>
    </source>
</evidence>
<accession>A0A3M0E8X3</accession>
<dbReference type="InterPro" id="IPR058419">
    <property type="entry name" value="DUF8106"/>
</dbReference>
<dbReference type="OrthoDB" id="209680at2157"/>
<name>A0A3M0E8X3_9EURY</name>
<keyword evidence="5" id="KW-1185">Reference proteome</keyword>
<reference evidence="3 4" key="1">
    <citation type="journal article" date="2015" name="Stand. Genomic Sci.">
        <title>Genomic Encyclopedia of Bacterial and Archaeal Type Strains, Phase III: the genomes of soil and plant-associated and newly described type strains.</title>
        <authorList>
            <person name="Whitman W.B."/>
            <person name="Woyke T."/>
            <person name="Klenk H.P."/>
            <person name="Zhou Y."/>
            <person name="Lilburn T.G."/>
            <person name="Beck B.J."/>
            <person name="De Vos P."/>
            <person name="Vandamme P."/>
            <person name="Eisen J.A."/>
            <person name="Garrity G."/>
            <person name="Hugenholtz P."/>
            <person name="Kyrpides N.C."/>
        </authorList>
    </citation>
    <scope>NUCLEOTIDE SEQUENCE [LARGE SCALE GENOMIC DNA]</scope>
    <source>
        <strain evidence="3 4">CGMCC 1.10124</strain>
    </source>
</reference>
<dbReference type="AlphaFoldDB" id="A0A3M0E8X3"/>
<sequence length="105" mass="11493">MSPSPLPAPSADDARGRKTVLFCQDCGHASPVDGDWRVRTVGNHQRTRCPECLSVVDDRRLVTPLDAEGADDPTTVRLCVDAWSRYWSELTTLFTDGPTAAESDC</sequence>
<evidence type="ECO:0000259" key="1">
    <source>
        <dbReference type="Pfam" id="PF26408"/>
    </source>
</evidence>
<evidence type="ECO:0000313" key="2">
    <source>
        <dbReference type="EMBL" id="AZH24196.1"/>
    </source>
</evidence>
<evidence type="ECO:0000313" key="5">
    <source>
        <dbReference type="Proteomes" id="UP000282007"/>
    </source>
</evidence>
<organism evidence="3 4">
    <name type="scientific">Haloplanus aerogenes</name>
    <dbReference type="NCBI Taxonomy" id="660522"/>
    <lineage>
        <taxon>Archaea</taxon>
        <taxon>Methanobacteriati</taxon>
        <taxon>Methanobacteriota</taxon>
        <taxon>Stenosarchaea group</taxon>
        <taxon>Halobacteria</taxon>
        <taxon>Halobacteriales</taxon>
        <taxon>Haloferacaceae</taxon>
        <taxon>Haloplanus</taxon>
    </lineage>
</organism>
<dbReference type="RefSeq" id="WP_121920054.1">
    <property type="nucleotide sequence ID" value="NZ_CP034145.1"/>
</dbReference>
<dbReference type="Pfam" id="PF26408">
    <property type="entry name" value="DUF8106"/>
    <property type="match status" value="1"/>
</dbReference>
<feature type="domain" description="DUF8106" evidence="1">
    <location>
        <begin position="17"/>
        <end position="59"/>
    </location>
</feature>
<protein>
    <recommendedName>
        <fullName evidence="1">DUF8106 domain-containing protein</fullName>
    </recommendedName>
</protein>
<evidence type="ECO:0000313" key="4">
    <source>
        <dbReference type="Proteomes" id="UP000277326"/>
    </source>
</evidence>
<dbReference type="KEGG" id="haer:DU502_01865"/>
<reference evidence="2 5" key="2">
    <citation type="submission" date="2018-07" db="EMBL/GenBank/DDBJ databases">
        <title>Genome sequences of Haloplanus aerogenes JCM 16430T.</title>
        <authorList>
            <person name="Kim Y.B."/>
            <person name="Roh S.W."/>
        </authorList>
    </citation>
    <scope>NUCLEOTIDE SEQUENCE [LARGE SCALE GENOMIC DNA]</scope>
    <source>
        <strain evidence="2 5">JCM 16430</strain>
    </source>
</reference>
<dbReference type="EMBL" id="REFS01000002">
    <property type="protein sequence ID" value="RMB24183.1"/>
    <property type="molecule type" value="Genomic_DNA"/>
</dbReference>